<name>A0ABR6YZW2_9FIRM</name>
<dbReference type="InterPro" id="IPR001647">
    <property type="entry name" value="HTH_TetR"/>
</dbReference>
<evidence type="ECO:0000256" key="1">
    <source>
        <dbReference type="ARBA" id="ARBA00023125"/>
    </source>
</evidence>
<sequence length="202" mass="23844">MEKEKKIQERTIVNRKKILDSARQLFNEKGYYHTNTKEIAKEADVATGSFYNYFPDKLSIFQEIMIMHLERNYADLCELTKKLNEHPHRAKATIVNYVHTGMDHAYENRVMFQDFDSILQANPQLGEIIGVFYNKIMTEIYDFCKDSPHVIKRTANPLVMSQMAYFIIQGTSELMSKLLEDVDKREYEEQLAQIVYWYLFGS</sequence>
<dbReference type="Gene3D" id="1.10.357.10">
    <property type="entry name" value="Tetracycline Repressor, domain 2"/>
    <property type="match status" value="1"/>
</dbReference>
<dbReference type="Proteomes" id="UP000622405">
    <property type="component" value="Unassembled WGS sequence"/>
</dbReference>
<feature type="DNA-binding region" description="H-T-H motif" evidence="2">
    <location>
        <begin position="35"/>
        <end position="54"/>
    </location>
</feature>
<dbReference type="InterPro" id="IPR050624">
    <property type="entry name" value="HTH-type_Tx_Regulator"/>
</dbReference>
<dbReference type="PANTHER" id="PTHR43479">
    <property type="entry name" value="ACREF/ENVCD OPERON REPRESSOR-RELATED"/>
    <property type="match status" value="1"/>
</dbReference>
<dbReference type="PROSITE" id="PS50977">
    <property type="entry name" value="HTH_TETR_2"/>
    <property type="match status" value="1"/>
</dbReference>
<evidence type="ECO:0000259" key="3">
    <source>
        <dbReference type="PROSITE" id="PS50977"/>
    </source>
</evidence>
<dbReference type="Pfam" id="PF00440">
    <property type="entry name" value="TetR_N"/>
    <property type="match status" value="1"/>
</dbReference>
<dbReference type="PRINTS" id="PR00455">
    <property type="entry name" value="HTHTETR"/>
</dbReference>
<comment type="caution">
    <text evidence="4">The sequence shown here is derived from an EMBL/GenBank/DDBJ whole genome shotgun (WGS) entry which is preliminary data.</text>
</comment>
<keyword evidence="5" id="KW-1185">Reference proteome</keyword>
<feature type="domain" description="HTH tetR-type" evidence="3">
    <location>
        <begin position="12"/>
        <end position="72"/>
    </location>
</feature>
<dbReference type="EMBL" id="WJBE01000014">
    <property type="protein sequence ID" value="MBC3900644.1"/>
    <property type="molecule type" value="Genomic_DNA"/>
</dbReference>
<dbReference type="InterPro" id="IPR009057">
    <property type="entry name" value="Homeodomain-like_sf"/>
</dbReference>
<organism evidence="4 5">
    <name type="scientific">Acetobacterium malicum</name>
    <dbReference type="NCBI Taxonomy" id="52692"/>
    <lineage>
        <taxon>Bacteria</taxon>
        <taxon>Bacillati</taxon>
        <taxon>Bacillota</taxon>
        <taxon>Clostridia</taxon>
        <taxon>Eubacteriales</taxon>
        <taxon>Eubacteriaceae</taxon>
        <taxon>Acetobacterium</taxon>
    </lineage>
</organism>
<dbReference type="PANTHER" id="PTHR43479:SF11">
    <property type="entry name" value="ACREF_ENVCD OPERON REPRESSOR-RELATED"/>
    <property type="match status" value="1"/>
</dbReference>
<proteinExistence type="predicted"/>
<gene>
    <name evidence="4" type="ORF">GH811_13565</name>
</gene>
<dbReference type="SUPFAM" id="SSF46689">
    <property type="entry name" value="Homeodomain-like"/>
    <property type="match status" value="1"/>
</dbReference>
<evidence type="ECO:0000313" key="4">
    <source>
        <dbReference type="EMBL" id="MBC3900644.1"/>
    </source>
</evidence>
<reference evidence="4 5" key="1">
    <citation type="journal article" date="2020" name="mSystems">
        <title>Defining Genomic and Predicted Metabolic Features of the Acetobacterium Genus.</title>
        <authorList>
            <person name="Ross D.E."/>
            <person name="Marshall C.W."/>
            <person name="Gulliver D."/>
            <person name="May H.D."/>
            <person name="Norman R.S."/>
        </authorList>
    </citation>
    <scope>NUCLEOTIDE SEQUENCE [LARGE SCALE GENOMIC DNA]</scope>
    <source>
        <strain evidence="4 5">DSM 4132</strain>
    </source>
</reference>
<evidence type="ECO:0000313" key="5">
    <source>
        <dbReference type="Proteomes" id="UP000622405"/>
    </source>
</evidence>
<dbReference type="RefSeq" id="WP_026393742.1">
    <property type="nucleotide sequence ID" value="NZ_WJBE01000014.1"/>
</dbReference>
<keyword evidence="1 2" id="KW-0238">DNA-binding</keyword>
<protein>
    <submittedName>
        <fullName evidence="4">TetR family transcriptional regulator</fullName>
    </submittedName>
</protein>
<evidence type="ECO:0000256" key="2">
    <source>
        <dbReference type="PROSITE-ProRule" id="PRU00335"/>
    </source>
</evidence>
<accession>A0ABR6YZW2</accession>